<dbReference type="InterPro" id="IPR034164">
    <property type="entry name" value="Pepsin-like_dom"/>
</dbReference>
<evidence type="ECO:0000313" key="6">
    <source>
        <dbReference type="EMBL" id="GJJ07160.1"/>
    </source>
</evidence>
<name>A0AAV5A2D0_9AGAM</name>
<sequence>MLRSFIILQCLSLLAFATKVPIRQTTHKKQHISTNNHNLLGRDAADKNDRIYVVDVVVAGTTYAAQLDSGSSDLWISTTSNKLSTLNASTIQVNLTFGVGFAAGNVAVEQVEFAGFQVPRQAFLAATQVNNPITALDANALIGVGFNRLSTIDATINSTGGSYGRSLFFNMFAQDPSTANYMAVTLQRDGDAEDDVVGSISISKSFKHNSRVLATKGFSLGEVDEEFSGVLQTPRISTFPSVDPLRWTIPIDSISVNGTAIPTGTSIVSGAPNGKIIGLLDSGTSYMLKYTRYATQQIVNSIYGSVPGAAFSPELGTWILPCNAEVDVSLGINGRVFLLHPLDASIPTLSDNTTCQGSWIPTSFGGGDNTYDILFGVAALRSFVTLFNYGDFKNDMSLGDPFIQLWSLVTNGTEASDEFHTVRGGAITKNSFPNNAGVNSPSSSSSSSSSGSQGGGSVSDVESLQTLQNKVDRIYAFAPALFALTALNIILLLVAMSIFFLRMARRRKRKSIKAKGKVSKTVSPEESDPFDAEEGSGSFIPLARPNASAAQGQYRPVSMGTTLRESRLYDAPKSPGQEKSFNYDPVKGMPDDDENSPLPLPRPRAPALRNSFRPLSSGSTLRDSRLYDMPKSPGYDKFSFEIPRSSGYDKFGDSPISPGPNTVDEPAMPPSAVILHEPLISIQETPSQVVEPGVGQQHPQNQHDHSTAYNPETHIDISEANVHYNLTDGPAVIESHEL</sequence>
<dbReference type="InterPro" id="IPR021109">
    <property type="entry name" value="Peptidase_aspartic_dom_sf"/>
</dbReference>
<accession>A0AAV5A2D0</accession>
<dbReference type="PROSITE" id="PS51767">
    <property type="entry name" value="PEPTIDASE_A1"/>
    <property type="match status" value="1"/>
</dbReference>
<feature type="signal peptide" evidence="4">
    <location>
        <begin position="1"/>
        <end position="17"/>
    </location>
</feature>
<keyword evidence="3" id="KW-0812">Transmembrane</keyword>
<keyword evidence="7" id="KW-1185">Reference proteome</keyword>
<evidence type="ECO:0000256" key="2">
    <source>
        <dbReference type="SAM" id="MobiDB-lite"/>
    </source>
</evidence>
<evidence type="ECO:0000256" key="1">
    <source>
        <dbReference type="ARBA" id="ARBA00007447"/>
    </source>
</evidence>
<feature type="compositionally biased region" description="Polar residues" evidence="2">
    <location>
        <begin position="430"/>
        <end position="439"/>
    </location>
</feature>
<proteinExistence type="inferred from homology"/>
<evidence type="ECO:0000256" key="3">
    <source>
        <dbReference type="SAM" id="Phobius"/>
    </source>
</evidence>
<feature type="compositionally biased region" description="Low complexity" evidence="2">
    <location>
        <begin position="440"/>
        <end position="451"/>
    </location>
</feature>
<feature type="domain" description="Peptidase A1" evidence="5">
    <location>
        <begin position="52"/>
        <end position="397"/>
    </location>
</feature>
<protein>
    <recommendedName>
        <fullName evidence="5">Peptidase A1 domain-containing protein</fullName>
    </recommendedName>
</protein>
<dbReference type="EMBL" id="BPWL01000002">
    <property type="protein sequence ID" value="GJJ07160.1"/>
    <property type="molecule type" value="Genomic_DNA"/>
</dbReference>
<feature type="region of interest" description="Disordered" evidence="2">
    <location>
        <begin position="511"/>
        <end position="628"/>
    </location>
</feature>
<dbReference type="InterPro" id="IPR033121">
    <property type="entry name" value="PEPTIDASE_A1"/>
</dbReference>
<dbReference type="Proteomes" id="UP001050691">
    <property type="component" value="Unassembled WGS sequence"/>
</dbReference>
<dbReference type="PANTHER" id="PTHR47966">
    <property type="entry name" value="BETA-SITE APP-CLEAVING ENZYME, ISOFORM A-RELATED"/>
    <property type="match status" value="1"/>
</dbReference>
<dbReference type="GO" id="GO:0004190">
    <property type="term" value="F:aspartic-type endopeptidase activity"/>
    <property type="evidence" value="ECO:0007669"/>
    <property type="project" value="InterPro"/>
</dbReference>
<reference evidence="6" key="1">
    <citation type="submission" date="2021-10" db="EMBL/GenBank/DDBJ databases">
        <title>De novo Genome Assembly of Clathrus columnatus (Basidiomycota, Fungi) Using Illumina and Nanopore Sequence Data.</title>
        <authorList>
            <person name="Ogiso-Tanaka E."/>
            <person name="Itagaki H."/>
            <person name="Hosoya T."/>
            <person name="Hosaka K."/>
        </authorList>
    </citation>
    <scope>NUCLEOTIDE SEQUENCE</scope>
    <source>
        <strain evidence="6">MO-923</strain>
    </source>
</reference>
<comment type="similarity">
    <text evidence="1">Belongs to the peptidase A1 family.</text>
</comment>
<evidence type="ECO:0000313" key="7">
    <source>
        <dbReference type="Proteomes" id="UP001050691"/>
    </source>
</evidence>
<feature type="region of interest" description="Disordered" evidence="2">
    <location>
        <begin position="430"/>
        <end position="461"/>
    </location>
</feature>
<gene>
    <name evidence="6" type="ORF">Clacol_001360</name>
</gene>
<dbReference type="CDD" id="cd05471">
    <property type="entry name" value="pepsin_like"/>
    <property type="match status" value="1"/>
</dbReference>
<dbReference type="PANTHER" id="PTHR47966:SF57">
    <property type="entry name" value="PEPTIDASE A1 DOMAIN-CONTAINING PROTEIN"/>
    <property type="match status" value="1"/>
</dbReference>
<dbReference type="Pfam" id="PF00026">
    <property type="entry name" value="Asp"/>
    <property type="match status" value="1"/>
</dbReference>
<feature type="transmembrane region" description="Helical" evidence="3">
    <location>
        <begin position="474"/>
        <end position="501"/>
    </location>
</feature>
<evidence type="ECO:0000259" key="5">
    <source>
        <dbReference type="PROSITE" id="PS51767"/>
    </source>
</evidence>
<dbReference type="InterPro" id="IPR001461">
    <property type="entry name" value="Aspartic_peptidase_A1"/>
</dbReference>
<feature type="compositionally biased region" description="Acidic residues" evidence="2">
    <location>
        <begin position="525"/>
        <end position="534"/>
    </location>
</feature>
<organism evidence="6 7">
    <name type="scientific">Clathrus columnatus</name>
    <dbReference type="NCBI Taxonomy" id="1419009"/>
    <lineage>
        <taxon>Eukaryota</taxon>
        <taxon>Fungi</taxon>
        <taxon>Dikarya</taxon>
        <taxon>Basidiomycota</taxon>
        <taxon>Agaricomycotina</taxon>
        <taxon>Agaricomycetes</taxon>
        <taxon>Phallomycetidae</taxon>
        <taxon>Phallales</taxon>
        <taxon>Clathraceae</taxon>
        <taxon>Clathrus</taxon>
    </lineage>
</organism>
<dbReference type="AlphaFoldDB" id="A0AAV5A2D0"/>
<comment type="caution">
    <text evidence="6">The sequence shown here is derived from an EMBL/GenBank/DDBJ whole genome shotgun (WGS) entry which is preliminary data.</text>
</comment>
<dbReference type="SUPFAM" id="SSF50630">
    <property type="entry name" value="Acid proteases"/>
    <property type="match status" value="1"/>
</dbReference>
<dbReference type="Gene3D" id="2.40.70.10">
    <property type="entry name" value="Acid Proteases"/>
    <property type="match status" value="2"/>
</dbReference>
<feature type="chain" id="PRO_5044000018" description="Peptidase A1 domain-containing protein" evidence="4">
    <location>
        <begin position="18"/>
        <end position="738"/>
    </location>
</feature>
<keyword evidence="3" id="KW-0472">Membrane</keyword>
<keyword evidence="4" id="KW-0732">Signal</keyword>
<keyword evidence="3" id="KW-1133">Transmembrane helix</keyword>
<evidence type="ECO:0000256" key="4">
    <source>
        <dbReference type="SAM" id="SignalP"/>
    </source>
</evidence>
<dbReference type="GO" id="GO:0006508">
    <property type="term" value="P:proteolysis"/>
    <property type="evidence" value="ECO:0007669"/>
    <property type="project" value="InterPro"/>
</dbReference>